<dbReference type="Gene3D" id="2.60.120.260">
    <property type="entry name" value="Galactose-binding domain-like"/>
    <property type="match status" value="1"/>
</dbReference>
<evidence type="ECO:0000313" key="2">
    <source>
        <dbReference type="EMBL" id="OGE94513.1"/>
    </source>
</evidence>
<protein>
    <submittedName>
        <fullName evidence="2">Uncharacterized protein</fullName>
    </submittedName>
</protein>
<dbReference type="Proteomes" id="UP000177281">
    <property type="component" value="Unassembled WGS sequence"/>
</dbReference>
<comment type="caution">
    <text evidence="2">The sequence shown here is derived from an EMBL/GenBank/DDBJ whole genome shotgun (WGS) entry which is preliminary data.</text>
</comment>
<keyword evidence="1" id="KW-0472">Membrane</keyword>
<evidence type="ECO:0000256" key="1">
    <source>
        <dbReference type="SAM" id="Phobius"/>
    </source>
</evidence>
<organism evidence="2 3">
    <name type="scientific">Candidatus Doudnabacteria bacterium RIFCSPLOWO2_01_FULL_44_21</name>
    <dbReference type="NCBI Taxonomy" id="1817841"/>
    <lineage>
        <taxon>Bacteria</taxon>
        <taxon>Candidatus Doudnaibacteriota</taxon>
    </lineage>
</organism>
<feature type="transmembrane region" description="Helical" evidence="1">
    <location>
        <begin position="7"/>
        <end position="26"/>
    </location>
</feature>
<dbReference type="EMBL" id="MFFB01000016">
    <property type="protein sequence ID" value="OGE94513.1"/>
    <property type="molecule type" value="Genomic_DNA"/>
</dbReference>
<evidence type="ECO:0000313" key="3">
    <source>
        <dbReference type="Proteomes" id="UP000177281"/>
    </source>
</evidence>
<sequence length="619" mass="68163">MITKKQFYIIFSICLLVALGFTVSKIKKPKVSLNTSEAATEPSTYSFPTPFPYTVWQDADYATKIAVVPEPQYLQKITDPLSGSNLTKISTNIAPFTLNSQRYANSYSKGTVETGNYVILNGSYPIPILDRSKNYAFVKYLERGITYGDYPSQVTAGRIWGVRNAFGPEFGYVDIVNDQATLVRSFRLDGYSEISFGGGEGTPSNNERYFTFILRRGSTTAYPNTWDVISYDAVQNRILGKWETRSTFNLFDNTTLPRIDHSQVSQLGNYILVSVYADGQQLSITGPDGGGTLRTLGEGMHIFNRNMVWQRQLNNIVNHGDMTRLADGRTETFTQLVNGLTTYILSSGAAINTIPNSPTDYLGWTGHVSGRNINRPGYAYLSSTPSGNGYDSNRPAYNKIWSVELQTGQVEEWSYAHHNESVAGSYNQSPFPVPSADGTRVYFGAAWHSTDTTTPAFLYVVDRTSVSKPNLALGKPVNGDTNLCPAKQYTPNCLTDGDYGFYGQAYPGSSRLSYEVDLQSPKILSVINVVLCKSTDLPGNCYGYNYKGPDGIFGNADDTPYISNWKLEGWNGTAWQSISSGGVPNTKIITAVPTFSMSKIKFTAGSPANLIGAYELEAY</sequence>
<accession>A0A1F5PX76</accession>
<keyword evidence="1" id="KW-1133">Transmembrane helix</keyword>
<keyword evidence="1" id="KW-0812">Transmembrane</keyword>
<name>A0A1F5PX76_9BACT</name>
<dbReference type="AlphaFoldDB" id="A0A1F5PX76"/>
<gene>
    <name evidence="2" type="ORF">A3B10_02580</name>
</gene>
<reference evidence="2 3" key="1">
    <citation type="journal article" date="2016" name="Nat. Commun.">
        <title>Thousands of microbial genomes shed light on interconnected biogeochemical processes in an aquifer system.</title>
        <authorList>
            <person name="Anantharaman K."/>
            <person name="Brown C.T."/>
            <person name="Hug L.A."/>
            <person name="Sharon I."/>
            <person name="Castelle C.J."/>
            <person name="Probst A.J."/>
            <person name="Thomas B.C."/>
            <person name="Singh A."/>
            <person name="Wilkins M.J."/>
            <person name="Karaoz U."/>
            <person name="Brodie E.L."/>
            <person name="Williams K.H."/>
            <person name="Hubbard S.S."/>
            <person name="Banfield J.F."/>
        </authorList>
    </citation>
    <scope>NUCLEOTIDE SEQUENCE [LARGE SCALE GENOMIC DNA]</scope>
</reference>
<proteinExistence type="predicted"/>